<dbReference type="PANTHER" id="PTHR15599:SF1">
    <property type="entry name" value="RADIAL SPOKE HEAD 14 HOMOLOG"/>
    <property type="match status" value="1"/>
</dbReference>
<gene>
    <name evidence="1" type="ORF">DIATSA_LOCUS1464</name>
</gene>
<protein>
    <recommendedName>
        <fullName evidence="3">Clathrin/coatomer adaptor adaptin-like N-terminal domain-containing protein</fullName>
    </recommendedName>
</protein>
<dbReference type="InterPro" id="IPR011989">
    <property type="entry name" value="ARM-like"/>
</dbReference>
<keyword evidence="2" id="KW-1185">Reference proteome</keyword>
<dbReference type="Proteomes" id="UP001153714">
    <property type="component" value="Chromosome 10"/>
</dbReference>
<organism evidence="1 2">
    <name type="scientific">Diatraea saccharalis</name>
    <name type="common">sugarcane borer</name>
    <dbReference type="NCBI Taxonomy" id="40085"/>
    <lineage>
        <taxon>Eukaryota</taxon>
        <taxon>Metazoa</taxon>
        <taxon>Ecdysozoa</taxon>
        <taxon>Arthropoda</taxon>
        <taxon>Hexapoda</taxon>
        <taxon>Insecta</taxon>
        <taxon>Pterygota</taxon>
        <taxon>Neoptera</taxon>
        <taxon>Endopterygota</taxon>
        <taxon>Lepidoptera</taxon>
        <taxon>Glossata</taxon>
        <taxon>Ditrysia</taxon>
        <taxon>Pyraloidea</taxon>
        <taxon>Crambidae</taxon>
        <taxon>Crambinae</taxon>
        <taxon>Diatraea</taxon>
    </lineage>
</organism>
<dbReference type="InterPro" id="IPR042856">
    <property type="entry name" value="RSP14"/>
</dbReference>
<reference evidence="1" key="1">
    <citation type="submission" date="2021-12" db="EMBL/GenBank/DDBJ databases">
        <authorList>
            <person name="King R."/>
        </authorList>
    </citation>
    <scope>NUCLEOTIDE SEQUENCE</scope>
</reference>
<dbReference type="PANTHER" id="PTHR15599">
    <property type="entry name" value="RTDR1"/>
    <property type="match status" value="1"/>
</dbReference>
<dbReference type="InterPro" id="IPR016024">
    <property type="entry name" value="ARM-type_fold"/>
</dbReference>
<dbReference type="AlphaFoldDB" id="A0A9N9W8H9"/>
<dbReference type="Gene3D" id="1.25.10.10">
    <property type="entry name" value="Leucine-rich Repeat Variant"/>
    <property type="match status" value="1"/>
</dbReference>
<name>A0A9N9W8H9_9NEOP</name>
<proteinExistence type="predicted"/>
<evidence type="ECO:0000313" key="2">
    <source>
        <dbReference type="Proteomes" id="UP001153714"/>
    </source>
</evidence>
<accession>A0A9N9W8H9</accession>
<reference evidence="1" key="2">
    <citation type="submission" date="2022-10" db="EMBL/GenBank/DDBJ databases">
        <authorList>
            <consortium name="ENA_rothamsted_submissions"/>
            <consortium name="culmorum"/>
            <person name="King R."/>
        </authorList>
    </citation>
    <scope>NUCLEOTIDE SEQUENCE</scope>
</reference>
<evidence type="ECO:0008006" key="3">
    <source>
        <dbReference type="Google" id="ProtNLM"/>
    </source>
</evidence>
<dbReference type="EMBL" id="OU893341">
    <property type="protein sequence ID" value="CAG9783277.1"/>
    <property type="molecule type" value="Genomic_DNA"/>
</dbReference>
<evidence type="ECO:0000313" key="1">
    <source>
        <dbReference type="EMBL" id="CAG9783277.1"/>
    </source>
</evidence>
<sequence>MLDRDPVVREKVCLTLTHLATFYQGRQRIMSRPEIVDNLMVLFLRDRKEIRYAAAYTLRTLARDRCACESIITNREIVENLLKMIKSEHVGIVLLHLKTLENLSEWDPDRTLRANAFQVMLKLFQNNDPRIVSGAMDCMTQLCKHEVGMKLADMYDLTFVLRKHIASRHIEVIIAAVGLMAYTTLTTQSKWRAKERCVEITKRLVNLCHSPNKPLLQLRCIQVLINLCDCPDIRYHMKMHWEKKVNAIKIRTHEEWDGTSETTSYGLETGHNYRTMCIEDVETIKNEYGDNALVVNVHSYVRRVTEKKQQLIDAINWKSYKH</sequence>
<dbReference type="OrthoDB" id="409644at2759"/>
<dbReference type="SUPFAM" id="SSF48371">
    <property type="entry name" value="ARM repeat"/>
    <property type="match status" value="1"/>
</dbReference>